<feature type="transmembrane region" description="Helical" evidence="1">
    <location>
        <begin position="63"/>
        <end position="83"/>
    </location>
</feature>
<dbReference type="Proteomes" id="UP001303222">
    <property type="component" value="Unassembled WGS sequence"/>
</dbReference>
<comment type="caution">
    <text evidence="2">The sequence shown here is derived from an EMBL/GenBank/DDBJ whole genome shotgun (WGS) entry which is preliminary data.</text>
</comment>
<keyword evidence="1" id="KW-0812">Transmembrane</keyword>
<keyword evidence="3" id="KW-1185">Reference proteome</keyword>
<reference evidence="2" key="1">
    <citation type="journal article" date="2023" name="Mol. Phylogenet. Evol.">
        <title>Genome-scale phylogeny and comparative genomics of the fungal order Sordariales.</title>
        <authorList>
            <person name="Hensen N."/>
            <person name="Bonometti L."/>
            <person name="Westerberg I."/>
            <person name="Brannstrom I.O."/>
            <person name="Guillou S."/>
            <person name="Cros-Aarteil S."/>
            <person name="Calhoun S."/>
            <person name="Haridas S."/>
            <person name="Kuo A."/>
            <person name="Mondo S."/>
            <person name="Pangilinan J."/>
            <person name="Riley R."/>
            <person name="LaButti K."/>
            <person name="Andreopoulos B."/>
            <person name="Lipzen A."/>
            <person name="Chen C."/>
            <person name="Yan M."/>
            <person name="Daum C."/>
            <person name="Ng V."/>
            <person name="Clum A."/>
            <person name="Steindorff A."/>
            <person name="Ohm R.A."/>
            <person name="Martin F."/>
            <person name="Silar P."/>
            <person name="Natvig D.O."/>
            <person name="Lalanne C."/>
            <person name="Gautier V."/>
            <person name="Ament-Velasquez S.L."/>
            <person name="Kruys A."/>
            <person name="Hutchinson M.I."/>
            <person name="Powell A.J."/>
            <person name="Barry K."/>
            <person name="Miller A.N."/>
            <person name="Grigoriev I.V."/>
            <person name="Debuchy R."/>
            <person name="Gladieux P."/>
            <person name="Hiltunen Thoren M."/>
            <person name="Johannesson H."/>
        </authorList>
    </citation>
    <scope>NUCLEOTIDE SEQUENCE</scope>
    <source>
        <strain evidence="2">CBS 626.80</strain>
    </source>
</reference>
<sequence>MLSTVLRLNPAEKAYLDSLPRLVRWFLVFSFLMIFGFAFSVVGLVATRSYLHDKRVSETEGAAALFFFLIRFNQFCLAVSWIGGMAMMNIRARAQELAAARRR</sequence>
<accession>A0AAN6SBE5</accession>
<gene>
    <name evidence="2" type="ORF">QBC32DRAFT_122371</name>
</gene>
<dbReference type="AlphaFoldDB" id="A0AAN6SBE5"/>
<name>A0AAN6SBE5_9PEZI</name>
<keyword evidence="1" id="KW-0472">Membrane</keyword>
<keyword evidence="1" id="KW-1133">Transmembrane helix</keyword>
<dbReference type="EMBL" id="MU859541">
    <property type="protein sequence ID" value="KAK3946746.1"/>
    <property type="molecule type" value="Genomic_DNA"/>
</dbReference>
<feature type="transmembrane region" description="Helical" evidence="1">
    <location>
        <begin position="25"/>
        <end position="51"/>
    </location>
</feature>
<proteinExistence type="predicted"/>
<reference evidence="2" key="2">
    <citation type="submission" date="2023-06" db="EMBL/GenBank/DDBJ databases">
        <authorList>
            <consortium name="Lawrence Berkeley National Laboratory"/>
            <person name="Mondo S.J."/>
            <person name="Hensen N."/>
            <person name="Bonometti L."/>
            <person name="Westerberg I."/>
            <person name="Brannstrom I.O."/>
            <person name="Guillou S."/>
            <person name="Cros-Aarteil S."/>
            <person name="Calhoun S."/>
            <person name="Haridas S."/>
            <person name="Kuo A."/>
            <person name="Pangilinan J."/>
            <person name="Riley R."/>
            <person name="Labutti K."/>
            <person name="Andreopoulos B."/>
            <person name="Lipzen A."/>
            <person name="Chen C."/>
            <person name="Yanf M."/>
            <person name="Daum C."/>
            <person name="Ng V."/>
            <person name="Clum A."/>
            <person name="Steindorff A."/>
            <person name="Ohm R."/>
            <person name="Martin F."/>
            <person name="Silar P."/>
            <person name="Natvig D."/>
            <person name="Lalanne C."/>
            <person name="Gautier V."/>
            <person name="Ament-Velasquez S.L."/>
            <person name="Kruys A."/>
            <person name="Hutchinson M.I."/>
            <person name="Powell A.J."/>
            <person name="Barry K."/>
            <person name="Miller A.N."/>
            <person name="Grigoriev I.V."/>
            <person name="Debuchy R."/>
            <person name="Gladieux P."/>
            <person name="Thoren M.H."/>
            <person name="Johannesson H."/>
        </authorList>
    </citation>
    <scope>NUCLEOTIDE SEQUENCE</scope>
    <source>
        <strain evidence="2">CBS 626.80</strain>
    </source>
</reference>
<evidence type="ECO:0000313" key="2">
    <source>
        <dbReference type="EMBL" id="KAK3946746.1"/>
    </source>
</evidence>
<organism evidence="2 3">
    <name type="scientific">Pseudoneurospora amorphoporcata</name>
    <dbReference type="NCBI Taxonomy" id="241081"/>
    <lineage>
        <taxon>Eukaryota</taxon>
        <taxon>Fungi</taxon>
        <taxon>Dikarya</taxon>
        <taxon>Ascomycota</taxon>
        <taxon>Pezizomycotina</taxon>
        <taxon>Sordariomycetes</taxon>
        <taxon>Sordariomycetidae</taxon>
        <taxon>Sordariales</taxon>
        <taxon>Sordariaceae</taxon>
        <taxon>Pseudoneurospora</taxon>
    </lineage>
</organism>
<protein>
    <submittedName>
        <fullName evidence="2">Uncharacterized protein</fullName>
    </submittedName>
</protein>
<evidence type="ECO:0000313" key="3">
    <source>
        <dbReference type="Proteomes" id="UP001303222"/>
    </source>
</evidence>
<evidence type="ECO:0000256" key="1">
    <source>
        <dbReference type="SAM" id="Phobius"/>
    </source>
</evidence>